<name>A0ABN3GEM3_9ACTN</name>
<accession>A0ABN3GEM3</accession>
<protein>
    <submittedName>
        <fullName evidence="2">Uncharacterized protein</fullName>
    </submittedName>
</protein>
<comment type="caution">
    <text evidence="2">The sequence shown here is derived from an EMBL/GenBank/DDBJ whole genome shotgun (WGS) entry which is preliminary data.</text>
</comment>
<evidence type="ECO:0000313" key="3">
    <source>
        <dbReference type="Proteomes" id="UP001501584"/>
    </source>
</evidence>
<dbReference type="Proteomes" id="UP001501584">
    <property type="component" value="Unassembled WGS sequence"/>
</dbReference>
<reference evidence="2 3" key="1">
    <citation type="journal article" date="2019" name="Int. J. Syst. Evol. Microbiol.">
        <title>The Global Catalogue of Microorganisms (GCM) 10K type strain sequencing project: providing services to taxonomists for standard genome sequencing and annotation.</title>
        <authorList>
            <consortium name="The Broad Institute Genomics Platform"/>
            <consortium name="The Broad Institute Genome Sequencing Center for Infectious Disease"/>
            <person name="Wu L."/>
            <person name="Ma J."/>
        </authorList>
    </citation>
    <scope>NUCLEOTIDE SEQUENCE [LARGE SCALE GENOMIC DNA]</scope>
    <source>
        <strain evidence="2 3">JCM 6238</strain>
    </source>
</reference>
<proteinExistence type="predicted"/>
<feature type="region of interest" description="Disordered" evidence="1">
    <location>
        <begin position="26"/>
        <end position="56"/>
    </location>
</feature>
<sequence length="56" mass="5941">MFTFHYDIDLSGPPAQKVCRGGAVSIGRSEEARRPGPRRGAADRAIPALSGETGTR</sequence>
<dbReference type="EMBL" id="BAAASX010000010">
    <property type="protein sequence ID" value="GAA2348703.1"/>
    <property type="molecule type" value="Genomic_DNA"/>
</dbReference>
<evidence type="ECO:0000256" key="1">
    <source>
        <dbReference type="SAM" id="MobiDB-lite"/>
    </source>
</evidence>
<keyword evidence="3" id="KW-1185">Reference proteome</keyword>
<organism evidence="2 3">
    <name type="scientific">Glycomyces rutgersensis</name>
    <dbReference type="NCBI Taxonomy" id="58115"/>
    <lineage>
        <taxon>Bacteria</taxon>
        <taxon>Bacillati</taxon>
        <taxon>Actinomycetota</taxon>
        <taxon>Actinomycetes</taxon>
        <taxon>Glycomycetales</taxon>
        <taxon>Glycomycetaceae</taxon>
        <taxon>Glycomyces</taxon>
    </lineage>
</organism>
<gene>
    <name evidence="2" type="ORF">GCM10010403_48330</name>
</gene>
<evidence type="ECO:0000313" key="2">
    <source>
        <dbReference type="EMBL" id="GAA2348703.1"/>
    </source>
</evidence>